<dbReference type="Proteomes" id="UP000190744">
    <property type="component" value="Unassembled WGS sequence"/>
</dbReference>
<evidence type="ECO:0000313" key="4">
    <source>
        <dbReference type="EMBL" id="OOQ81786.1"/>
    </source>
</evidence>
<dbReference type="InterPro" id="IPR039903">
    <property type="entry name" value="Zswim2"/>
</dbReference>
<evidence type="ECO:0000256" key="1">
    <source>
        <dbReference type="PROSITE-ProRule" id="PRU00175"/>
    </source>
</evidence>
<dbReference type="PROSITE" id="PS50089">
    <property type="entry name" value="ZF_RING_2"/>
    <property type="match status" value="1"/>
</dbReference>
<protein>
    <recommendedName>
        <fullName evidence="3">RING-type domain-containing protein</fullName>
    </recommendedName>
</protein>
<feature type="compositionally biased region" description="Polar residues" evidence="2">
    <location>
        <begin position="257"/>
        <end position="268"/>
    </location>
</feature>
<keyword evidence="1" id="KW-0863">Zinc-finger</keyword>
<sequence>MACAVLPKLSQIIRLEPENEPWCAGYAPSQGRRCHNRTNAAGRSQAMHLLGHGTKALRAGHSIEDILEDLAPLVLCKRFHQSQASDLASRWKKEVQSFLLSQAPTTSSRRQSVVSKSSKTRQKASNEILELERILAHLQNSHHNSAVPNSIPHNATVLSPNTDAGNPRRHANYQGLRASSSGQTEHTPRERGVLPPVSRQQSTSARSTQVVRSIGSISGHMEQPRRREVITQLRPTQEVSDSTTMEAARPRERPQASVRTSNVESGGTTPLHVHSRSPPTRAAQRRTEQAVVSVAHPHIPTRRTVEGDCGICLCALQEAADDTRDGGHDTDNEDELNRDAVERYEDLVWCKAQCGVNFHKACMDQWLKRAPSRTCPACRRSWRE</sequence>
<gene>
    <name evidence="4" type="ORF">PEBR_43182</name>
</gene>
<dbReference type="PANTHER" id="PTHR21540">
    <property type="entry name" value="RING FINGER AND SWIM DOMAIN-CONTAINING PROTEIN 2"/>
    <property type="match status" value="1"/>
</dbReference>
<feature type="region of interest" description="Disordered" evidence="2">
    <location>
        <begin position="102"/>
        <end position="124"/>
    </location>
</feature>
<reference evidence="5" key="1">
    <citation type="submission" date="2015-09" db="EMBL/GenBank/DDBJ databases">
        <authorList>
            <person name="Fill T.P."/>
            <person name="Baretta J.F."/>
            <person name="de Almeida L.G."/>
            <person name="Rocha M."/>
            <person name="de Souza D.H."/>
            <person name="Malavazi I."/>
            <person name="Cerdeira L.T."/>
            <person name="Hong H."/>
            <person name="Samborskyy M."/>
            <person name="de Vasconcelos A.T."/>
            <person name="Leadlay P."/>
            <person name="Rodrigues-Filho E."/>
        </authorList>
    </citation>
    <scope>NUCLEOTIDE SEQUENCE [LARGE SCALE GENOMIC DNA]</scope>
    <source>
        <strain evidence="5">LaBioMMi 136</strain>
    </source>
</reference>
<proteinExistence type="predicted"/>
<dbReference type="GO" id="GO:0061630">
    <property type="term" value="F:ubiquitin protein ligase activity"/>
    <property type="evidence" value="ECO:0007669"/>
    <property type="project" value="InterPro"/>
</dbReference>
<feature type="domain" description="RING-type" evidence="3">
    <location>
        <begin position="309"/>
        <end position="379"/>
    </location>
</feature>
<keyword evidence="1" id="KW-0862">Zinc</keyword>
<evidence type="ECO:0000256" key="2">
    <source>
        <dbReference type="SAM" id="MobiDB-lite"/>
    </source>
</evidence>
<name>A0A1S9R8R6_PENBI</name>
<organism evidence="4 5">
    <name type="scientific">Penicillium brasilianum</name>
    <dbReference type="NCBI Taxonomy" id="104259"/>
    <lineage>
        <taxon>Eukaryota</taxon>
        <taxon>Fungi</taxon>
        <taxon>Dikarya</taxon>
        <taxon>Ascomycota</taxon>
        <taxon>Pezizomycotina</taxon>
        <taxon>Eurotiomycetes</taxon>
        <taxon>Eurotiomycetidae</taxon>
        <taxon>Eurotiales</taxon>
        <taxon>Aspergillaceae</taxon>
        <taxon>Penicillium</taxon>
    </lineage>
</organism>
<feature type="region of interest" description="Disordered" evidence="2">
    <location>
        <begin position="143"/>
        <end position="212"/>
    </location>
</feature>
<dbReference type="EMBL" id="LJBN01000238">
    <property type="protein sequence ID" value="OOQ81786.1"/>
    <property type="molecule type" value="Genomic_DNA"/>
</dbReference>
<accession>A0A1S9R8R6</accession>
<dbReference type="Gene3D" id="3.30.40.10">
    <property type="entry name" value="Zinc/RING finger domain, C3HC4 (zinc finger)"/>
    <property type="match status" value="1"/>
</dbReference>
<evidence type="ECO:0000259" key="3">
    <source>
        <dbReference type="PROSITE" id="PS50089"/>
    </source>
</evidence>
<feature type="region of interest" description="Disordered" evidence="2">
    <location>
        <begin position="235"/>
        <end position="285"/>
    </location>
</feature>
<dbReference type="InterPro" id="IPR013083">
    <property type="entry name" value="Znf_RING/FYVE/PHD"/>
</dbReference>
<feature type="compositionally biased region" description="Polar residues" evidence="2">
    <location>
        <begin position="235"/>
        <end position="245"/>
    </location>
</feature>
<feature type="compositionally biased region" description="Low complexity" evidence="2">
    <location>
        <begin position="197"/>
        <end position="211"/>
    </location>
</feature>
<feature type="compositionally biased region" description="Low complexity" evidence="2">
    <location>
        <begin position="105"/>
        <end position="117"/>
    </location>
</feature>
<comment type="caution">
    <text evidence="4">The sequence shown here is derived from an EMBL/GenBank/DDBJ whole genome shotgun (WGS) entry which is preliminary data.</text>
</comment>
<dbReference type="SUPFAM" id="SSF57850">
    <property type="entry name" value="RING/U-box"/>
    <property type="match status" value="1"/>
</dbReference>
<dbReference type="AlphaFoldDB" id="A0A1S9R8R6"/>
<dbReference type="InterPro" id="IPR001841">
    <property type="entry name" value="Znf_RING"/>
</dbReference>
<dbReference type="PANTHER" id="PTHR21540:SF0">
    <property type="entry name" value="PHD FAMILY PROTEIN"/>
    <property type="match status" value="1"/>
</dbReference>
<evidence type="ECO:0000313" key="5">
    <source>
        <dbReference type="Proteomes" id="UP000190744"/>
    </source>
</evidence>
<dbReference type="Pfam" id="PF13639">
    <property type="entry name" value="zf-RING_2"/>
    <property type="match status" value="1"/>
</dbReference>
<dbReference type="GO" id="GO:0008270">
    <property type="term" value="F:zinc ion binding"/>
    <property type="evidence" value="ECO:0007669"/>
    <property type="project" value="UniProtKB-KW"/>
</dbReference>
<keyword evidence="1" id="KW-0479">Metal-binding</keyword>
<feature type="compositionally biased region" description="Polar residues" evidence="2">
    <location>
        <begin position="143"/>
        <end position="164"/>
    </location>
</feature>